<accession>A0A7X1B2L3</accession>
<feature type="transmembrane region" description="Helical" evidence="1">
    <location>
        <begin position="57"/>
        <end position="78"/>
    </location>
</feature>
<comment type="caution">
    <text evidence="2">The sequence shown here is derived from an EMBL/GenBank/DDBJ whole genome shotgun (WGS) entry which is preliminary data.</text>
</comment>
<dbReference type="InterPro" id="IPR021776">
    <property type="entry name" value="ActD"/>
</dbReference>
<dbReference type="EMBL" id="JACHVC010000001">
    <property type="protein sequence ID" value="MBC2604486.1"/>
    <property type="molecule type" value="Genomic_DNA"/>
</dbReference>
<keyword evidence="1" id="KW-1133">Transmembrane helix</keyword>
<keyword evidence="1" id="KW-0472">Membrane</keyword>
<dbReference type="PANTHER" id="PTHR40394">
    <property type="entry name" value="LIPOPROTEIN-RELATED"/>
    <property type="match status" value="1"/>
</dbReference>
<feature type="transmembrane region" description="Helical" evidence="1">
    <location>
        <begin position="108"/>
        <end position="128"/>
    </location>
</feature>
<dbReference type="AlphaFoldDB" id="A0A7X1B2L3"/>
<dbReference type="RefSeq" id="WP_185658382.1">
    <property type="nucleotide sequence ID" value="NZ_CAWPOO010000001.1"/>
</dbReference>
<keyword evidence="3" id="KW-1185">Reference proteome</keyword>
<evidence type="ECO:0000313" key="2">
    <source>
        <dbReference type="EMBL" id="MBC2604486.1"/>
    </source>
</evidence>
<protein>
    <submittedName>
        <fullName evidence="2">DUF3341 domain-containing protein</fullName>
    </submittedName>
</protein>
<keyword evidence="1" id="KW-0812">Transmembrane</keyword>
<name>A0A7X1B2L3_9BACT</name>
<reference evidence="2 3" key="1">
    <citation type="submission" date="2020-07" db="EMBL/GenBank/DDBJ databases">
        <authorList>
            <person name="Feng X."/>
        </authorList>
    </citation>
    <scope>NUCLEOTIDE SEQUENCE [LARGE SCALE GENOMIC DNA]</scope>
    <source>
        <strain evidence="2 3">JCM23202</strain>
    </source>
</reference>
<dbReference type="Pfam" id="PF11821">
    <property type="entry name" value="ActD"/>
    <property type="match status" value="1"/>
</dbReference>
<proteinExistence type="predicted"/>
<dbReference type="PANTHER" id="PTHR40394:SF2">
    <property type="entry name" value="QUINOL:CYTOCHROME C OXIDOREDUCTASE MEMBRANE PROTEIN"/>
    <property type="match status" value="1"/>
</dbReference>
<sequence>MADKFGILAKFDTPADIMHAAEKVRDAGFKNWDVITPFPIHGMDGAMGLKRSWVPRFTICGGTIGFLTGMSMIFYTSATDFGIPFLSDGYQILIGGKPLFSPYFAFPVSYELTILFSAFASIAGMFILNKLPMHYHPALKIDKVNEASDDKFFLYIEANDPQFDEAKTRSFIEGLHPVEVSDMEE</sequence>
<dbReference type="Proteomes" id="UP000526501">
    <property type="component" value="Unassembled WGS sequence"/>
</dbReference>
<evidence type="ECO:0000256" key="1">
    <source>
        <dbReference type="SAM" id="Phobius"/>
    </source>
</evidence>
<organism evidence="2 3">
    <name type="scientific">Pelagicoccus albus</name>
    <dbReference type="NCBI Taxonomy" id="415222"/>
    <lineage>
        <taxon>Bacteria</taxon>
        <taxon>Pseudomonadati</taxon>
        <taxon>Verrucomicrobiota</taxon>
        <taxon>Opitutia</taxon>
        <taxon>Puniceicoccales</taxon>
        <taxon>Pelagicoccaceae</taxon>
        <taxon>Pelagicoccus</taxon>
    </lineage>
</organism>
<evidence type="ECO:0000313" key="3">
    <source>
        <dbReference type="Proteomes" id="UP000526501"/>
    </source>
</evidence>
<gene>
    <name evidence="2" type="ORF">H5P27_00280</name>
</gene>